<gene>
    <name evidence="1" type="ORF">Goari_005122</name>
</gene>
<comment type="caution">
    <text evidence="1">The sequence shown here is derived from an EMBL/GenBank/DDBJ whole genome shotgun (WGS) entry which is preliminary data.</text>
</comment>
<evidence type="ECO:0000313" key="2">
    <source>
        <dbReference type="Proteomes" id="UP000593577"/>
    </source>
</evidence>
<sequence length="92" mass="9961">MLSKNLTMTIGEILLPLFSARSFTGCKVASVNGDYSLACYCYAVSATGGGLSHFFFLELNSPPSTSITMLKPTMLIALYEPFHFSSSIYSLS</sequence>
<keyword evidence="2" id="KW-1185">Reference proteome</keyword>
<name>A0A7J8Y5K3_GOSAI</name>
<accession>A0A7J8Y5K3</accession>
<protein>
    <submittedName>
        <fullName evidence="1">Uncharacterized protein</fullName>
    </submittedName>
</protein>
<dbReference type="AlphaFoldDB" id="A0A7J8Y5K3"/>
<reference evidence="1 2" key="1">
    <citation type="journal article" date="2019" name="Genome Biol. Evol.">
        <title>Insights into the evolution of the New World diploid cottons (Gossypium, subgenus Houzingenia) based on genome sequencing.</title>
        <authorList>
            <person name="Grover C.E."/>
            <person name="Arick M.A. 2nd"/>
            <person name="Thrash A."/>
            <person name="Conover J.L."/>
            <person name="Sanders W.S."/>
            <person name="Peterson D.G."/>
            <person name="Frelichowski J.E."/>
            <person name="Scheffler J.A."/>
            <person name="Scheffler B.E."/>
            <person name="Wendel J.F."/>
        </authorList>
    </citation>
    <scope>NUCLEOTIDE SEQUENCE [LARGE SCALE GENOMIC DNA]</scope>
    <source>
        <strain evidence="1">185</strain>
        <tissue evidence="1">Leaf</tissue>
    </source>
</reference>
<feature type="non-terminal residue" evidence="1">
    <location>
        <position position="92"/>
    </location>
</feature>
<organism evidence="1 2">
    <name type="scientific">Gossypium aridum</name>
    <name type="common">American cotton</name>
    <name type="synonym">Erioxylum aridum</name>
    <dbReference type="NCBI Taxonomy" id="34290"/>
    <lineage>
        <taxon>Eukaryota</taxon>
        <taxon>Viridiplantae</taxon>
        <taxon>Streptophyta</taxon>
        <taxon>Embryophyta</taxon>
        <taxon>Tracheophyta</taxon>
        <taxon>Spermatophyta</taxon>
        <taxon>Magnoliopsida</taxon>
        <taxon>eudicotyledons</taxon>
        <taxon>Gunneridae</taxon>
        <taxon>Pentapetalae</taxon>
        <taxon>rosids</taxon>
        <taxon>malvids</taxon>
        <taxon>Malvales</taxon>
        <taxon>Malvaceae</taxon>
        <taxon>Malvoideae</taxon>
        <taxon>Gossypium</taxon>
    </lineage>
</organism>
<dbReference type="Proteomes" id="UP000593577">
    <property type="component" value="Unassembled WGS sequence"/>
</dbReference>
<dbReference type="EMBL" id="JABFAA010000010">
    <property type="protein sequence ID" value="MBA0694856.1"/>
    <property type="molecule type" value="Genomic_DNA"/>
</dbReference>
<proteinExistence type="predicted"/>
<evidence type="ECO:0000313" key="1">
    <source>
        <dbReference type="EMBL" id="MBA0694856.1"/>
    </source>
</evidence>